<dbReference type="KEGG" id="sata:C5746_04280"/>
<protein>
    <submittedName>
        <fullName evidence="1">Uncharacterized protein</fullName>
    </submittedName>
</protein>
<organism evidence="1 2">
    <name type="scientific">Streptomyces atratus</name>
    <dbReference type="NCBI Taxonomy" id="1893"/>
    <lineage>
        <taxon>Bacteria</taxon>
        <taxon>Bacillati</taxon>
        <taxon>Actinomycetota</taxon>
        <taxon>Actinomycetes</taxon>
        <taxon>Kitasatosporales</taxon>
        <taxon>Streptomycetaceae</taxon>
        <taxon>Streptomyces</taxon>
    </lineage>
</organism>
<accession>A0A2Z5J7W7</accession>
<dbReference type="EMBL" id="CP027306">
    <property type="protein sequence ID" value="AXE76303.1"/>
    <property type="molecule type" value="Genomic_DNA"/>
</dbReference>
<dbReference type="Proteomes" id="UP000252698">
    <property type="component" value="Chromosome"/>
</dbReference>
<dbReference type="AlphaFoldDB" id="A0A2Z5J7W7"/>
<reference evidence="1 2" key="1">
    <citation type="journal article" date="2018" name="Front. Microbiol.">
        <title>Genome Sequencing of Streptomyces atratus SCSIOZH16 and Activation Production of Nocardamine via Metabolic Engineering.</title>
        <authorList>
            <person name="Li Y."/>
            <person name="Zhang C."/>
            <person name="Liu C."/>
            <person name="Ju J."/>
            <person name="Ma J."/>
        </authorList>
    </citation>
    <scope>NUCLEOTIDE SEQUENCE [LARGE SCALE GENOMIC DNA]</scope>
    <source>
        <strain evidence="1 2">SCSIO_ZH16</strain>
    </source>
</reference>
<name>A0A2Z5J7W7_STRAR</name>
<gene>
    <name evidence="1" type="ORF">C5746_04280</name>
</gene>
<sequence length="121" mass="13444">MRRALVDEAVHEDLEDVLRPHADLDDTRTTEPLDRWIVKRSRLTEVIDRPRDLGWSRPSPARPLSVIAAAEDLREAAAQPASLNVAAGHTAAGAPLPVSRSPRRVTELHPATRLRITGRLR</sequence>
<evidence type="ECO:0000313" key="1">
    <source>
        <dbReference type="EMBL" id="AXE76303.1"/>
    </source>
</evidence>
<proteinExistence type="predicted"/>
<evidence type="ECO:0000313" key="2">
    <source>
        <dbReference type="Proteomes" id="UP000252698"/>
    </source>
</evidence>